<organism evidence="4 5">
    <name type="scientific">Lamprobacter modestohalophilus</name>
    <dbReference type="NCBI Taxonomy" id="1064514"/>
    <lineage>
        <taxon>Bacteria</taxon>
        <taxon>Pseudomonadati</taxon>
        <taxon>Pseudomonadota</taxon>
        <taxon>Gammaproteobacteria</taxon>
        <taxon>Chromatiales</taxon>
        <taxon>Chromatiaceae</taxon>
        <taxon>Lamprobacter</taxon>
    </lineage>
</organism>
<gene>
    <name evidence="4" type="ORF">CKO42_21385</name>
</gene>
<dbReference type="PANTHER" id="PTHR10884">
    <property type="entry name" value="NADH DEHYDROGENASE UBIQUINONE IRON-SULFUR PROTEIN 3"/>
    <property type="match status" value="1"/>
</dbReference>
<dbReference type="PANTHER" id="PTHR10884:SF14">
    <property type="entry name" value="NADH DEHYDROGENASE [UBIQUINONE] IRON-SULFUR PROTEIN 3, MITOCHONDRIAL"/>
    <property type="match status" value="1"/>
</dbReference>
<sequence length="176" mass="20568">MRDLYDRLKTAFPLGELTEQRPDLAFVTVAKEQLRSLLLHLRDQEGFTHLVLLTAVDWLEEGNFQLTYLMNNRLACRDLGVRVMLPRDPASMDSIHDLWPTAATYQRELREMFGIDFPGSPRVDEDFILEGWIRTPPYRRDFDTLKFSDEVFAPRPGRASSDPTEFMKQQLYPDKT</sequence>
<evidence type="ECO:0000313" key="4">
    <source>
        <dbReference type="EMBL" id="MBK1620928.1"/>
    </source>
</evidence>
<keyword evidence="5" id="KW-1185">Reference proteome</keyword>
<comment type="caution">
    <text evidence="4">The sequence shown here is derived from an EMBL/GenBank/DDBJ whole genome shotgun (WGS) entry which is preliminary data.</text>
</comment>
<name>A0A9X0WDC5_9GAMM</name>
<dbReference type="InterPro" id="IPR037232">
    <property type="entry name" value="NADH_quin_OxRdtase_su_C/D-like"/>
</dbReference>
<dbReference type="RefSeq" id="WP_200248670.1">
    <property type="nucleotide sequence ID" value="NZ_NRRY01000053.1"/>
</dbReference>
<dbReference type="EMBL" id="NRRY01000053">
    <property type="protein sequence ID" value="MBK1620928.1"/>
    <property type="molecule type" value="Genomic_DNA"/>
</dbReference>
<feature type="region of interest" description="Disordered" evidence="2">
    <location>
        <begin position="153"/>
        <end position="176"/>
    </location>
</feature>
<evidence type="ECO:0000256" key="2">
    <source>
        <dbReference type="SAM" id="MobiDB-lite"/>
    </source>
</evidence>
<dbReference type="Gene3D" id="3.30.460.80">
    <property type="entry name" value="NADH:ubiquinone oxidoreductase, 30kDa subunit"/>
    <property type="match status" value="1"/>
</dbReference>
<dbReference type="Proteomes" id="UP001138768">
    <property type="component" value="Unassembled WGS sequence"/>
</dbReference>
<comment type="similarity">
    <text evidence="1">Belongs to the complex I 30 kDa subunit family.</text>
</comment>
<evidence type="ECO:0000256" key="1">
    <source>
        <dbReference type="ARBA" id="ARBA00007569"/>
    </source>
</evidence>
<accession>A0A9X0WDC5</accession>
<proteinExistence type="inferred from homology"/>
<dbReference type="AlphaFoldDB" id="A0A9X0WDC5"/>
<evidence type="ECO:0000259" key="3">
    <source>
        <dbReference type="Pfam" id="PF00329"/>
    </source>
</evidence>
<dbReference type="SUPFAM" id="SSF143243">
    <property type="entry name" value="Nqo5-like"/>
    <property type="match status" value="1"/>
</dbReference>
<dbReference type="Pfam" id="PF00329">
    <property type="entry name" value="Complex1_30kDa"/>
    <property type="match status" value="1"/>
</dbReference>
<reference evidence="4 5" key="1">
    <citation type="journal article" date="2020" name="Microorganisms">
        <title>Osmotic Adaptation and Compatible Solute Biosynthesis of Phototrophic Bacteria as Revealed from Genome Analyses.</title>
        <authorList>
            <person name="Imhoff J.F."/>
            <person name="Rahn T."/>
            <person name="Kunzel S."/>
            <person name="Keller A."/>
            <person name="Neulinger S.C."/>
        </authorList>
    </citation>
    <scope>NUCLEOTIDE SEQUENCE [LARGE SCALE GENOMIC DNA]</scope>
    <source>
        <strain evidence="4 5">DSM 25653</strain>
    </source>
</reference>
<protein>
    <submittedName>
        <fullName evidence="4">NADH-quinone oxidoreductase subunit C</fullName>
    </submittedName>
</protein>
<dbReference type="GO" id="GO:0008137">
    <property type="term" value="F:NADH dehydrogenase (ubiquinone) activity"/>
    <property type="evidence" value="ECO:0007669"/>
    <property type="project" value="InterPro"/>
</dbReference>
<dbReference type="InterPro" id="IPR001268">
    <property type="entry name" value="NADH_UbQ_OxRdtase_30kDa_su"/>
</dbReference>
<evidence type="ECO:0000313" key="5">
    <source>
        <dbReference type="Proteomes" id="UP001138768"/>
    </source>
</evidence>
<feature type="domain" description="NADH:ubiquinone oxidoreductase 30kDa subunit" evidence="3">
    <location>
        <begin position="27"/>
        <end position="145"/>
    </location>
</feature>